<evidence type="ECO:0000256" key="3">
    <source>
        <dbReference type="ARBA" id="ARBA00022687"/>
    </source>
</evidence>
<dbReference type="Ensembl" id="ENSTRUT00000061539.1">
    <property type="protein sequence ID" value="ENSTRUP00000080660.1"/>
    <property type="gene ID" value="ENSTRUG00000030144.1"/>
</dbReference>
<feature type="compositionally biased region" description="Basic and acidic residues" evidence="10">
    <location>
        <begin position="25"/>
        <end position="43"/>
    </location>
</feature>
<dbReference type="PANTHER" id="PTHR10373:SF38">
    <property type="entry name" value="PROTEIN PANGOLIN, ISOFORM J"/>
    <property type="match status" value="1"/>
</dbReference>
<dbReference type="GO" id="GO:0000981">
    <property type="term" value="F:DNA-binding transcription factor activity, RNA polymerase II-specific"/>
    <property type="evidence" value="ECO:0007669"/>
    <property type="project" value="TreeGrafter"/>
</dbReference>
<evidence type="ECO:0000256" key="9">
    <source>
        <dbReference type="PROSITE-ProRule" id="PRU00267"/>
    </source>
</evidence>
<reference evidence="12 13" key="1">
    <citation type="journal article" date="2011" name="Genome Biol. Evol.">
        <title>Integration of the genetic map and genome assembly of fugu facilitates insights into distinct features of genome evolution in teleosts and mammals.</title>
        <authorList>
            <person name="Kai W."/>
            <person name="Kikuchi K."/>
            <person name="Tohari S."/>
            <person name="Chew A.K."/>
            <person name="Tay A."/>
            <person name="Fujiwara A."/>
            <person name="Hosoya S."/>
            <person name="Suetake H."/>
            <person name="Naruse K."/>
            <person name="Brenner S."/>
            <person name="Suzuki Y."/>
            <person name="Venkatesh B."/>
        </authorList>
    </citation>
    <scope>NUCLEOTIDE SEQUENCE [LARGE SCALE GENOMIC DNA]</scope>
</reference>
<evidence type="ECO:0000256" key="10">
    <source>
        <dbReference type="SAM" id="MobiDB-lite"/>
    </source>
</evidence>
<sequence>MDLATVDEDAFLKLLDDILDDTRDDDNSQSRKSNNEDLLDKGIVHPTVLEEPPGLTLDQEAPSNSSNLLNQNTVHQAPLLFLEAIKEQLDGGCLVYELPTGNHTKVPLIGYLNGQKVYQCPPELETLLDLQKNRQEKKKRQQVAKDDKPYIKKPPNAFMLFMKEKRPTVAPELWKQGSGVVNQVLGKMWGTLSDQEKAVYFEEAERCKKLHQLENPGWTTKDNYGQKRRRERKRTSIETEEYTPQVKKRYARKETGAQPRVMPGNDLQTGAMPPFYPQPVYMPNYHSQHAYMQRRQQRHYMQLAQQGPYMQYPQQGPYMQCPQQGGYMQFPQQGGYMQFLQQRYMQDPQGYVQFPHEGYAHYLQQGGYMENPQQAANMHLVHQRPCVQNPFEELHMNHPQEDPTTIPHQQPTCTMAVLNTQSI</sequence>
<dbReference type="SMART" id="SM00398">
    <property type="entry name" value="HMG"/>
    <property type="match status" value="1"/>
</dbReference>
<evidence type="ECO:0000256" key="7">
    <source>
        <dbReference type="ARBA" id="ARBA00023163"/>
    </source>
</evidence>
<keyword evidence="8 9" id="KW-0539">Nucleus</keyword>
<dbReference type="GO" id="GO:0000785">
    <property type="term" value="C:chromatin"/>
    <property type="evidence" value="ECO:0007669"/>
    <property type="project" value="TreeGrafter"/>
</dbReference>
<dbReference type="Gene3D" id="1.10.30.10">
    <property type="entry name" value="High mobility group box domain"/>
    <property type="match status" value="1"/>
</dbReference>
<keyword evidence="6" id="KW-0010">Activator</keyword>
<dbReference type="GeneID" id="115246539"/>
<dbReference type="InterPro" id="IPR024940">
    <property type="entry name" value="TCF/LEF"/>
</dbReference>
<dbReference type="PROSITE" id="PS50118">
    <property type="entry name" value="HMG_BOX_2"/>
    <property type="match status" value="1"/>
</dbReference>
<dbReference type="GO" id="GO:1990907">
    <property type="term" value="C:beta-catenin-TCF complex"/>
    <property type="evidence" value="ECO:0007669"/>
    <property type="project" value="TreeGrafter"/>
</dbReference>
<reference evidence="12" key="2">
    <citation type="submission" date="2025-08" db="UniProtKB">
        <authorList>
            <consortium name="Ensembl"/>
        </authorList>
    </citation>
    <scope>IDENTIFICATION</scope>
</reference>
<protein>
    <submittedName>
        <fullName evidence="12">Sex-determining region Y protein-like</fullName>
    </submittedName>
</protein>
<evidence type="ECO:0000256" key="5">
    <source>
        <dbReference type="ARBA" id="ARBA00023125"/>
    </source>
</evidence>
<reference evidence="12" key="3">
    <citation type="submission" date="2025-09" db="UniProtKB">
        <authorList>
            <consortium name="Ensembl"/>
        </authorList>
    </citation>
    <scope>IDENTIFICATION</scope>
</reference>
<dbReference type="RefSeq" id="XP_029681097.1">
    <property type="nucleotide sequence ID" value="XM_029825237.1"/>
</dbReference>
<evidence type="ECO:0000256" key="4">
    <source>
        <dbReference type="ARBA" id="ARBA00023015"/>
    </source>
</evidence>
<feature type="region of interest" description="Disordered" evidence="10">
    <location>
        <begin position="218"/>
        <end position="266"/>
    </location>
</feature>
<dbReference type="Pfam" id="PF00505">
    <property type="entry name" value="HMG_box"/>
    <property type="match status" value="1"/>
</dbReference>
<feature type="DNA-binding region" description="HMG box" evidence="9">
    <location>
        <begin position="151"/>
        <end position="219"/>
    </location>
</feature>
<feature type="domain" description="HMG box" evidence="11">
    <location>
        <begin position="151"/>
        <end position="219"/>
    </location>
</feature>
<dbReference type="GO" id="GO:0060070">
    <property type="term" value="P:canonical Wnt signaling pathway"/>
    <property type="evidence" value="ECO:0007669"/>
    <property type="project" value="TreeGrafter"/>
</dbReference>
<organism evidence="12 13">
    <name type="scientific">Takifugu rubripes</name>
    <name type="common">Japanese pufferfish</name>
    <name type="synonym">Fugu rubripes</name>
    <dbReference type="NCBI Taxonomy" id="31033"/>
    <lineage>
        <taxon>Eukaryota</taxon>
        <taxon>Metazoa</taxon>
        <taxon>Chordata</taxon>
        <taxon>Craniata</taxon>
        <taxon>Vertebrata</taxon>
        <taxon>Euteleostomi</taxon>
        <taxon>Actinopterygii</taxon>
        <taxon>Neopterygii</taxon>
        <taxon>Teleostei</taxon>
        <taxon>Neoteleostei</taxon>
        <taxon>Acanthomorphata</taxon>
        <taxon>Eupercaria</taxon>
        <taxon>Tetraodontiformes</taxon>
        <taxon>Tetradontoidea</taxon>
        <taxon>Tetraodontidae</taxon>
        <taxon>Takifugu</taxon>
    </lineage>
</organism>
<comment type="subcellular location">
    <subcellularLocation>
        <location evidence="1">Nucleus</location>
    </subcellularLocation>
</comment>
<dbReference type="InterPro" id="IPR009071">
    <property type="entry name" value="HMG_box_dom"/>
</dbReference>
<dbReference type="InParanoid" id="A0A674P490"/>
<keyword evidence="13" id="KW-1185">Reference proteome</keyword>
<evidence type="ECO:0000313" key="13">
    <source>
        <dbReference type="Proteomes" id="UP000005226"/>
    </source>
</evidence>
<keyword evidence="4" id="KW-0805">Transcription regulation</keyword>
<keyword evidence="7" id="KW-0804">Transcription</keyword>
<comment type="similarity">
    <text evidence="2">Belongs to the TCF/LEF family.</text>
</comment>
<evidence type="ECO:0000256" key="1">
    <source>
        <dbReference type="ARBA" id="ARBA00004123"/>
    </source>
</evidence>
<dbReference type="AlphaFoldDB" id="A0A674P490"/>
<evidence type="ECO:0000313" key="12">
    <source>
        <dbReference type="Ensembl" id="ENSTRUP00000080660.1"/>
    </source>
</evidence>
<dbReference type="GO" id="GO:0000978">
    <property type="term" value="F:RNA polymerase II cis-regulatory region sequence-specific DNA binding"/>
    <property type="evidence" value="ECO:0007669"/>
    <property type="project" value="TreeGrafter"/>
</dbReference>
<keyword evidence="5 9" id="KW-0238">DNA-binding</keyword>
<evidence type="ECO:0000256" key="8">
    <source>
        <dbReference type="ARBA" id="ARBA00023242"/>
    </source>
</evidence>
<evidence type="ECO:0000256" key="2">
    <source>
        <dbReference type="ARBA" id="ARBA00006569"/>
    </source>
</evidence>
<dbReference type="Proteomes" id="UP000005226">
    <property type="component" value="Chromosome 18"/>
</dbReference>
<proteinExistence type="inferred from homology"/>
<gene>
    <name evidence="12" type="primary">LOC115246539</name>
</gene>
<dbReference type="GeneTree" id="ENSGT00940000168653"/>
<feature type="region of interest" description="Disordered" evidence="10">
    <location>
        <begin position="22"/>
        <end position="43"/>
    </location>
</feature>
<dbReference type="InterPro" id="IPR036910">
    <property type="entry name" value="HMG_box_dom_sf"/>
</dbReference>
<dbReference type="PANTHER" id="PTHR10373">
    <property type="entry name" value="TRANSCRIPTION FACTOR 7 FAMILY MEMBER"/>
    <property type="match status" value="1"/>
</dbReference>
<dbReference type="SUPFAM" id="SSF47095">
    <property type="entry name" value="HMG-box"/>
    <property type="match status" value="1"/>
</dbReference>
<keyword evidence="3" id="KW-0879">Wnt signaling pathway</keyword>
<evidence type="ECO:0000256" key="6">
    <source>
        <dbReference type="ARBA" id="ARBA00023159"/>
    </source>
</evidence>
<evidence type="ECO:0000259" key="11">
    <source>
        <dbReference type="PROSITE" id="PS50118"/>
    </source>
</evidence>
<accession>A0A674P490</accession>
<name>A0A674P490_TAKRU</name>